<feature type="region of interest" description="Disordered" evidence="1">
    <location>
        <begin position="107"/>
        <end position="178"/>
    </location>
</feature>
<dbReference type="GO" id="GO:0003713">
    <property type="term" value="F:transcription coactivator activity"/>
    <property type="evidence" value="ECO:0007669"/>
    <property type="project" value="InterPro"/>
</dbReference>
<keyword evidence="2" id="KW-0732">Signal</keyword>
<feature type="compositionally biased region" description="Low complexity" evidence="1">
    <location>
        <begin position="469"/>
        <end position="483"/>
    </location>
</feature>
<dbReference type="InterPro" id="IPR044661">
    <property type="entry name" value="MED15a/b/c-like"/>
</dbReference>
<feature type="compositionally biased region" description="Low complexity" evidence="1">
    <location>
        <begin position="679"/>
        <end position="693"/>
    </location>
</feature>
<evidence type="ECO:0008006" key="5">
    <source>
        <dbReference type="Google" id="ProtNLM"/>
    </source>
</evidence>
<evidence type="ECO:0000313" key="4">
    <source>
        <dbReference type="Proteomes" id="UP001152747"/>
    </source>
</evidence>
<dbReference type="GO" id="GO:0031490">
    <property type="term" value="F:chromatin DNA binding"/>
    <property type="evidence" value="ECO:0007669"/>
    <property type="project" value="InterPro"/>
</dbReference>
<dbReference type="PANTHER" id="PTHR33137">
    <property type="entry name" value="MEDIATOR OF RNA POLYMERASE II TRANSCRIPTION SUBUNIT 15A-RELATED"/>
    <property type="match status" value="1"/>
</dbReference>
<dbReference type="Proteomes" id="UP001152747">
    <property type="component" value="Unassembled WGS sequence"/>
</dbReference>
<feature type="region of interest" description="Disordered" evidence="1">
    <location>
        <begin position="445"/>
        <end position="488"/>
    </location>
</feature>
<sequence length="791" mass="89255">MWCGLCFGVILILAIGFNDEYMPSWLPPSPPMSDNEFDLKMEDDTFDLIYEIDPMNEARLPSHIEELRRPLREKQKQNEDVMLGSNIINNKDKDLLHDFSKRLGFPSNSSNSANAAASSPGYSENSFSMDDSSQESKPDVFASRMAALSGQQTQQQKQAKKRTNKSHRSSEVDALRSFTPPPAIKEEIDYDGAEWSLVEDYTLLQAVQNEIANLHEFETPRKNEGMVFNWEYVAISVNKVTRFYRSARQCSIRYQMYVRPKESGVMYACDPVTKNRMKIEMGPAEVAHIRKGRAKTESQYQHEGGSIMDKKHLNRFKAVKTLADKKPAIFWRGPKELRKIEALENRLPLKHETKLREFDVKVGTLSDAEQISTIEEDKMVTNEPKKKVGIIDRSRANSPPPRRNILLLRPHAMPVSKNKELLPVRSNMTIEVPQLRDPQLHIAQQQQQLQQQQNQQPTRIPHVIPSMDHSSQSQIIQSQQHPQHPQRRIAQTHYIQQTQGNYVMVNSQNSEQTVQSVVQQQHLQQQQQQSQNVQQQQQQPQMQPQQRMTQYVTPQQIQSQRGLPMYTSSPQVVVTRGAPRVMRGGGTSRMYLQQTTAGGQSYVMTNHTQPVRVMPATQRVIHTQGTMGGQRRTQPPQPGTVASMIMPGRGGGVAQMRTIQRSYPAQRINLVVQNQQQQMRQAPGTTTHLITTTGPGGPTVKRQLVTGRPLPTLGRPVEQQQQSSSSQGLPPTSSSSSQSQPVAQVVLAPPTSSTNSHVQSQPPQRPPPPPQQQPQQQSNDTPSIPPPPPQS</sequence>
<dbReference type="PANTHER" id="PTHR33137:SF4">
    <property type="entry name" value="MEDIATOR OF RNA POLYMERASE II TRANSCRIPTION SUBUNIT 15A-RELATED"/>
    <property type="match status" value="1"/>
</dbReference>
<feature type="region of interest" description="Disordered" evidence="1">
    <location>
        <begin position="679"/>
        <end position="791"/>
    </location>
</feature>
<keyword evidence="4" id="KW-1185">Reference proteome</keyword>
<evidence type="ECO:0000313" key="3">
    <source>
        <dbReference type="EMBL" id="CAI5445103.1"/>
    </source>
</evidence>
<gene>
    <name evidence="3" type="ORF">CAMP_LOCUS7740</name>
</gene>
<feature type="compositionally biased region" description="Polar residues" evidence="1">
    <location>
        <begin position="120"/>
        <end position="131"/>
    </location>
</feature>
<feature type="compositionally biased region" description="Low complexity" evidence="1">
    <location>
        <begin position="107"/>
        <end position="119"/>
    </location>
</feature>
<accession>A0A9P1N060</accession>
<feature type="compositionally biased region" description="Low complexity" evidence="1">
    <location>
        <begin position="445"/>
        <end position="456"/>
    </location>
</feature>
<comment type="caution">
    <text evidence="3">The sequence shown here is derived from an EMBL/GenBank/DDBJ whole genome shotgun (WGS) entry which is preliminary data.</text>
</comment>
<name>A0A9P1N060_9PELO</name>
<dbReference type="AlphaFoldDB" id="A0A9P1N060"/>
<dbReference type="EMBL" id="CANHGI010000003">
    <property type="protein sequence ID" value="CAI5445103.1"/>
    <property type="molecule type" value="Genomic_DNA"/>
</dbReference>
<proteinExistence type="predicted"/>
<feature type="compositionally biased region" description="Low complexity" evidence="1">
    <location>
        <begin position="531"/>
        <end position="550"/>
    </location>
</feature>
<feature type="region of interest" description="Disordered" evidence="1">
    <location>
        <begin position="531"/>
        <end position="553"/>
    </location>
</feature>
<evidence type="ECO:0000256" key="1">
    <source>
        <dbReference type="SAM" id="MobiDB-lite"/>
    </source>
</evidence>
<reference evidence="3" key="1">
    <citation type="submission" date="2022-11" db="EMBL/GenBank/DDBJ databases">
        <authorList>
            <person name="Kikuchi T."/>
        </authorList>
    </citation>
    <scope>NUCLEOTIDE SEQUENCE</scope>
    <source>
        <strain evidence="3">PS1010</strain>
    </source>
</reference>
<feature type="chain" id="PRO_5040196633" description="Myb-like domain-containing protein" evidence="2">
    <location>
        <begin position="17"/>
        <end position="791"/>
    </location>
</feature>
<feature type="compositionally biased region" description="Low complexity" evidence="1">
    <location>
        <begin position="719"/>
        <end position="751"/>
    </location>
</feature>
<evidence type="ECO:0000256" key="2">
    <source>
        <dbReference type="SAM" id="SignalP"/>
    </source>
</evidence>
<protein>
    <recommendedName>
        <fullName evidence="5">Myb-like domain-containing protein</fullName>
    </recommendedName>
</protein>
<organism evidence="3 4">
    <name type="scientific">Caenorhabditis angaria</name>
    <dbReference type="NCBI Taxonomy" id="860376"/>
    <lineage>
        <taxon>Eukaryota</taxon>
        <taxon>Metazoa</taxon>
        <taxon>Ecdysozoa</taxon>
        <taxon>Nematoda</taxon>
        <taxon>Chromadorea</taxon>
        <taxon>Rhabditida</taxon>
        <taxon>Rhabditina</taxon>
        <taxon>Rhabditomorpha</taxon>
        <taxon>Rhabditoidea</taxon>
        <taxon>Rhabditidae</taxon>
        <taxon>Peloderinae</taxon>
        <taxon>Caenorhabditis</taxon>
    </lineage>
</organism>
<feature type="signal peptide" evidence="2">
    <location>
        <begin position="1"/>
        <end position="16"/>
    </location>
</feature>
<feature type="compositionally biased region" description="Basic residues" evidence="1">
    <location>
        <begin position="158"/>
        <end position="167"/>
    </location>
</feature>
<feature type="compositionally biased region" description="Pro residues" evidence="1">
    <location>
        <begin position="763"/>
        <end position="772"/>
    </location>
</feature>
<dbReference type="OrthoDB" id="372624at2759"/>